<evidence type="ECO:0000256" key="1">
    <source>
        <dbReference type="SAM" id="MobiDB-lite"/>
    </source>
</evidence>
<comment type="caution">
    <text evidence="2">The sequence shown here is derived from an EMBL/GenBank/DDBJ whole genome shotgun (WGS) entry which is preliminary data.</text>
</comment>
<keyword evidence="3" id="KW-1185">Reference proteome</keyword>
<gene>
    <name evidence="2" type="ORF">Ahy_A09g043734</name>
</gene>
<reference evidence="2 3" key="1">
    <citation type="submission" date="2019-01" db="EMBL/GenBank/DDBJ databases">
        <title>Sequencing of cultivated peanut Arachis hypogaea provides insights into genome evolution and oil improvement.</title>
        <authorList>
            <person name="Chen X."/>
        </authorList>
    </citation>
    <scope>NUCLEOTIDE SEQUENCE [LARGE SCALE GENOMIC DNA]</scope>
    <source>
        <strain evidence="3">cv. Fuhuasheng</strain>
        <tissue evidence="2">Leaves</tissue>
    </source>
</reference>
<evidence type="ECO:0000313" key="2">
    <source>
        <dbReference type="EMBL" id="RYR38630.1"/>
    </source>
</evidence>
<name>A0A445BIY4_ARAHY</name>
<evidence type="ECO:0008006" key="4">
    <source>
        <dbReference type="Google" id="ProtNLM"/>
    </source>
</evidence>
<evidence type="ECO:0000313" key="3">
    <source>
        <dbReference type="Proteomes" id="UP000289738"/>
    </source>
</evidence>
<organism evidence="2 3">
    <name type="scientific">Arachis hypogaea</name>
    <name type="common">Peanut</name>
    <dbReference type="NCBI Taxonomy" id="3818"/>
    <lineage>
        <taxon>Eukaryota</taxon>
        <taxon>Viridiplantae</taxon>
        <taxon>Streptophyta</taxon>
        <taxon>Embryophyta</taxon>
        <taxon>Tracheophyta</taxon>
        <taxon>Spermatophyta</taxon>
        <taxon>Magnoliopsida</taxon>
        <taxon>eudicotyledons</taxon>
        <taxon>Gunneridae</taxon>
        <taxon>Pentapetalae</taxon>
        <taxon>rosids</taxon>
        <taxon>fabids</taxon>
        <taxon>Fabales</taxon>
        <taxon>Fabaceae</taxon>
        <taxon>Papilionoideae</taxon>
        <taxon>50 kb inversion clade</taxon>
        <taxon>dalbergioids sensu lato</taxon>
        <taxon>Dalbergieae</taxon>
        <taxon>Pterocarpus clade</taxon>
        <taxon>Arachis</taxon>
    </lineage>
</organism>
<sequence length="154" mass="17490">MSSVKRALCQFTFGTDKTGTPPPLQRSNDLKHNAAPSSLGVVERIEYDPNRSSDGSKESSTVLYWKKSLLSCCANHSISITLPKATIRSAVCSGCIENTFFAPRARGEVELHVQNWKKNNDTWMHKNKRKAKISWHNITRYGSKRKRNRVRARN</sequence>
<accession>A0A445BIY4</accession>
<dbReference type="AlphaFoldDB" id="A0A445BIY4"/>
<protein>
    <recommendedName>
        <fullName evidence="4">Ribosomal Proteins L2 RNA binding domain-containing protein</fullName>
    </recommendedName>
</protein>
<proteinExistence type="predicted"/>
<dbReference type="Proteomes" id="UP000289738">
    <property type="component" value="Chromosome A09"/>
</dbReference>
<feature type="region of interest" description="Disordered" evidence="1">
    <location>
        <begin position="16"/>
        <end position="35"/>
    </location>
</feature>
<dbReference type="EMBL" id="SDMP01000009">
    <property type="protein sequence ID" value="RYR38630.1"/>
    <property type="molecule type" value="Genomic_DNA"/>
</dbReference>